<dbReference type="RefSeq" id="WP_380542821.1">
    <property type="nucleotide sequence ID" value="NZ_JBHFAB010000030.1"/>
</dbReference>
<evidence type="ECO:0000256" key="1">
    <source>
        <dbReference type="SAM" id="MobiDB-lite"/>
    </source>
</evidence>
<evidence type="ECO:0008006" key="4">
    <source>
        <dbReference type="Google" id="ProtNLM"/>
    </source>
</evidence>
<comment type="caution">
    <text evidence="2">The sequence shown here is derived from an EMBL/GenBank/DDBJ whole genome shotgun (WGS) entry which is preliminary data.</text>
</comment>
<reference evidence="2 3" key="1">
    <citation type="submission" date="2024-09" db="EMBL/GenBank/DDBJ databases">
        <authorList>
            <person name="Lee S.D."/>
        </authorList>
    </citation>
    <scope>NUCLEOTIDE SEQUENCE [LARGE SCALE GENOMIC DNA]</scope>
    <source>
        <strain evidence="2 3">N8-3</strain>
    </source>
</reference>
<organism evidence="2 3">
    <name type="scientific">Streptacidiphilus cavernicola</name>
    <dbReference type="NCBI Taxonomy" id="3342716"/>
    <lineage>
        <taxon>Bacteria</taxon>
        <taxon>Bacillati</taxon>
        <taxon>Actinomycetota</taxon>
        <taxon>Actinomycetes</taxon>
        <taxon>Kitasatosporales</taxon>
        <taxon>Streptomycetaceae</taxon>
        <taxon>Streptacidiphilus</taxon>
    </lineage>
</organism>
<name>A0ABV6W487_9ACTN</name>
<dbReference type="EMBL" id="JBHFAB010000030">
    <property type="protein sequence ID" value="MFC1420822.1"/>
    <property type="molecule type" value="Genomic_DNA"/>
</dbReference>
<sequence>MDGSPLPESCDGDGNGGDGNGDRRPVAWVRPGRVGYVGPDLGVRMHAPAVAVLTVGLDAPFTLETPDRGPVLARSAFAPARQPHRVIAPEGRILLLFLDSAPSPPDMRRPHGGCALDHRRESELIAAGAAVDGPDPDVLGRVASGHSAPADPRIARLAAALHAADAGFASPSHLSDSFRQALGTTASAVLAGRVRFDLRTG</sequence>
<protein>
    <recommendedName>
        <fullName evidence="4">AraC family transcriptional regulator</fullName>
    </recommendedName>
</protein>
<keyword evidence="3" id="KW-1185">Reference proteome</keyword>
<dbReference type="Proteomes" id="UP001592531">
    <property type="component" value="Unassembled WGS sequence"/>
</dbReference>
<gene>
    <name evidence="2" type="ORF">ACEZDE_29875</name>
</gene>
<accession>A0ABV6W487</accession>
<proteinExistence type="predicted"/>
<evidence type="ECO:0000313" key="2">
    <source>
        <dbReference type="EMBL" id="MFC1420822.1"/>
    </source>
</evidence>
<evidence type="ECO:0000313" key="3">
    <source>
        <dbReference type="Proteomes" id="UP001592531"/>
    </source>
</evidence>
<feature type="region of interest" description="Disordered" evidence="1">
    <location>
        <begin position="1"/>
        <end position="26"/>
    </location>
</feature>